<feature type="domain" description="C2H2-type" evidence="13">
    <location>
        <begin position="794"/>
        <end position="821"/>
    </location>
</feature>
<keyword evidence="8" id="KW-0238">DNA-binding</keyword>
<evidence type="ECO:0000256" key="7">
    <source>
        <dbReference type="ARBA" id="ARBA00023015"/>
    </source>
</evidence>
<dbReference type="EMBL" id="GFDL01011913">
    <property type="protein sequence ID" value="JAV23132.1"/>
    <property type="molecule type" value="Transcribed_RNA"/>
</dbReference>
<evidence type="ECO:0000256" key="6">
    <source>
        <dbReference type="ARBA" id="ARBA00022833"/>
    </source>
</evidence>
<dbReference type="GO" id="GO:0006355">
    <property type="term" value="P:regulation of DNA-templated transcription"/>
    <property type="evidence" value="ECO:0007669"/>
    <property type="project" value="UniProtKB-ARBA"/>
</dbReference>
<dbReference type="Pfam" id="PF13894">
    <property type="entry name" value="zf-C2H2_4"/>
    <property type="match status" value="1"/>
</dbReference>
<dbReference type="PANTHER" id="PTHR16515:SF49">
    <property type="entry name" value="GASTRULA ZINC FINGER PROTEIN XLCGF49.1-LIKE-RELATED"/>
    <property type="match status" value="1"/>
</dbReference>
<dbReference type="FunFam" id="3.30.160.60:FF:001498">
    <property type="entry name" value="Zinc finger protein 404"/>
    <property type="match status" value="1"/>
</dbReference>
<keyword evidence="4" id="KW-0677">Repeat</keyword>
<feature type="domain" description="C2H2-type" evidence="13">
    <location>
        <begin position="656"/>
        <end position="678"/>
    </location>
</feature>
<dbReference type="FunFam" id="3.30.160.60:FF:002343">
    <property type="entry name" value="Zinc finger protein 33A"/>
    <property type="match status" value="1"/>
</dbReference>
<dbReference type="PROSITE" id="PS50157">
    <property type="entry name" value="ZINC_FINGER_C2H2_2"/>
    <property type="match status" value="13"/>
</dbReference>
<dbReference type="GO" id="GO:0005634">
    <property type="term" value="C:nucleus"/>
    <property type="evidence" value="ECO:0007669"/>
    <property type="project" value="UniProtKB-SubCell"/>
</dbReference>
<feature type="domain" description="C2H2-type" evidence="13">
    <location>
        <begin position="685"/>
        <end position="712"/>
    </location>
</feature>
<comment type="similarity">
    <text evidence="2">Belongs to the krueppel C2H2-type zinc-finger protein family.</text>
</comment>
<keyword evidence="6" id="KW-0862">Zinc</keyword>
<feature type="compositionally biased region" description="Basic and acidic residues" evidence="12">
    <location>
        <begin position="215"/>
        <end position="224"/>
    </location>
</feature>
<evidence type="ECO:0000256" key="12">
    <source>
        <dbReference type="SAM" id="MobiDB-lite"/>
    </source>
</evidence>
<evidence type="ECO:0000256" key="11">
    <source>
        <dbReference type="PROSITE-ProRule" id="PRU00042"/>
    </source>
</evidence>
<feature type="domain" description="C2H2-type" evidence="13">
    <location>
        <begin position="567"/>
        <end position="594"/>
    </location>
</feature>
<dbReference type="AlphaFoldDB" id="A0A1Q3F6E9"/>
<keyword evidence="3" id="KW-0479">Metal-binding</keyword>
<accession>A0A1Q3F6E9</accession>
<dbReference type="InterPro" id="IPR013087">
    <property type="entry name" value="Znf_C2H2_type"/>
</dbReference>
<dbReference type="PANTHER" id="PTHR16515">
    <property type="entry name" value="PR DOMAIN ZINC FINGER PROTEIN"/>
    <property type="match status" value="1"/>
</dbReference>
<feature type="domain" description="C2H2-type" evidence="13">
    <location>
        <begin position="766"/>
        <end position="793"/>
    </location>
</feature>
<feature type="domain" description="C2H2-type" evidence="13">
    <location>
        <begin position="822"/>
        <end position="855"/>
    </location>
</feature>
<evidence type="ECO:0000256" key="1">
    <source>
        <dbReference type="ARBA" id="ARBA00004123"/>
    </source>
</evidence>
<evidence type="ECO:0000256" key="10">
    <source>
        <dbReference type="ARBA" id="ARBA00023242"/>
    </source>
</evidence>
<dbReference type="SUPFAM" id="SSF57667">
    <property type="entry name" value="beta-beta-alpha zinc fingers"/>
    <property type="match status" value="8"/>
</dbReference>
<dbReference type="Pfam" id="PF00096">
    <property type="entry name" value="zf-C2H2"/>
    <property type="match status" value="6"/>
</dbReference>
<evidence type="ECO:0000256" key="5">
    <source>
        <dbReference type="ARBA" id="ARBA00022771"/>
    </source>
</evidence>
<dbReference type="PROSITE" id="PS00028">
    <property type="entry name" value="ZINC_FINGER_C2H2_1"/>
    <property type="match status" value="13"/>
</dbReference>
<dbReference type="SMART" id="SM00355">
    <property type="entry name" value="ZnF_C2H2"/>
    <property type="match status" value="19"/>
</dbReference>
<evidence type="ECO:0000256" key="3">
    <source>
        <dbReference type="ARBA" id="ARBA00022723"/>
    </source>
</evidence>
<feature type="region of interest" description="Disordered" evidence="12">
    <location>
        <begin position="101"/>
        <end position="226"/>
    </location>
</feature>
<evidence type="ECO:0000256" key="2">
    <source>
        <dbReference type="ARBA" id="ARBA00006991"/>
    </source>
</evidence>
<feature type="domain" description="C2H2-type" evidence="13">
    <location>
        <begin position="713"/>
        <end position="740"/>
    </location>
</feature>
<evidence type="ECO:0000256" key="9">
    <source>
        <dbReference type="ARBA" id="ARBA00023163"/>
    </source>
</evidence>
<feature type="domain" description="C2H2-type" evidence="13">
    <location>
        <begin position="480"/>
        <end position="507"/>
    </location>
</feature>
<dbReference type="InterPro" id="IPR036236">
    <property type="entry name" value="Znf_C2H2_sf"/>
</dbReference>
<feature type="domain" description="C2H2-type" evidence="13">
    <location>
        <begin position="508"/>
        <end position="531"/>
    </location>
</feature>
<organism evidence="14">
    <name type="scientific">Culex tarsalis</name>
    <name type="common">Encephalitis mosquito</name>
    <dbReference type="NCBI Taxonomy" id="7177"/>
    <lineage>
        <taxon>Eukaryota</taxon>
        <taxon>Metazoa</taxon>
        <taxon>Ecdysozoa</taxon>
        <taxon>Arthropoda</taxon>
        <taxon>Hexapoda</taxon>
        <taxon>Insecta</taxon>
        <taxon>Pterygota</taxon>
        <taxon>Neoptera</taxon>
        <taxon>Endopterygota</taxon>
        <taxon>Diptera</taxon>
        <taxon>Nematocera</taxon>
        <taxon>Culicoidea</taxon>
        <taxon>Culicidae</taxon>
        <taxon>Culicinae</taxon>
        <taxon>Culicini</taxon>
        <taxon>Culex</taxon>
        <taxon>Culex</taxon>
    </lineage>
</organism>
<name>A0A1Q3F6E9_CULTA</name>
<keyword evidence="9" id="KW-0804">Transcription</keyword>
<dbReference type="GO" id="GO:0008270">
    <property type="term" value="F:zinc ion binding"/>
    <property type="evidence" value="ECO:0007669"/>
    <property type="project" value="UniProtKB-KW"/>
</dbReference>
<evidence type="ECO:0000313" key="14">
    <source>
        <dbReference type="EMBL" id="JAV23132.1"/>
    </source>
</evidence>
<dbReference type="Gene3D" id="3.30.160.60">
    <property type="entry name" value="Classic Zinc Finger"/>
    <property type="match status" value="12"/>
</dbReference>
<reference evidence="14" key="1">
    <citation type="submission" date="2017-01" db="EMBL/GenBank/DDBJ databases">
        <title>A deep insight into the sialotranscriptome of adult male and female Cluex tarsalis mosquitoes.</title>
        <authorList>
            <person name="Ribeiro J.M."/>
            <person name="Moreira F."/>
            <person name="Bernard K.A."/>
            <person name="Calvo E."/>
        </authorList>
    </citation>
    <scope>NUCLEOTIDE SEQUENCE</scope>
    <source>
        <strain evidence="14">Kern County</strain>
        <tissue evidence="14">Salivary glands</tissue>
    </source>
</reference>
<evidence type="ECO:0000256" key="8">
    <source>
        <dbReference type="ARBA" id="ARBA00023125"/>
    </source>
</evidence>
<feature type="compositionally biased region" description="Basic residues" evidence="12">
    <location>
        <begin position="205"/>
        <end position="214"/>
    </location>
</feature>
<feature type="domain" description="C2H2-type" evidence="13">
    <location>
        <begin position="426"/>
        <end position="453"/>
    </location>
</feature>
<dbReference type="InterPro" id="IPR050331">
    <property type="entry name" value="Zinc_finger"/>
</dbReference>
<keyword evidence="10" id="KW-0539">Nucleus</keyword>
<evidence type="ECO:0000256" key="4">
    <source>
        <dbReference type="ARBA" id="ARBA00022737"/>
    </source>
</evidence>
<feature type="domain" description="C2H2-type" evidence="13">
    <location>
        <begin position="294"/>
        <end position="322"/>
    </location>
</feature>
<feature type="region of interest" description="Disordered" evidence="12">
    <location>
        <begin position="21"/>
        <end position="79"/>
    </location>
</feature>
<feature type="domain" description="C2H2-type" evidence="13">
    <location>
        <begin position="537"/>
        <end position="566"/>
    </location>
</feature>
<keyword evidence="5 11" id="KW-0863">Zinc-finger</keyword>
<proteinExistence type="inferred from homology"/>
<feature type="compositionally biased region" description="Basic and acidic residues" evidence="12">
    <location>
        <begin position="168"/>
        <end position="178"/>
    </location>
</feature>
<dbReference type="FunFam" id="3.30.160.60:FF:000100">
    <property type="entry name" value="Zinc finger 45-like"/>
    <property type="match status" value="2"/>
</dbReference>
<comment type="subcellular location">
    <subcellularLocation>
        <location evidence="1">Nucleus</location>
    </subcellularLocation>
</comment>
<dbReference type="GO" id="GO:0003677">
    <property type="term" value="F:DNA binding"/>
    <property type="evidence" value="ECO:0007669"/>
    <property type="project" value="UniProtKB-KW"/>
</dbReference>
<sequence>MLLRHVIPTNNDVEEIYIVKQEDEQNDPAGNPLAGGPGPSRSGLHPTALLENEDVEIKDEPLSVQGSEEEDEKYDPPVPLLHAIPVEVRLVEDLPKKLEAAIKKEKEGEEQQQQQQTRKSPVEPPKVAKPSVKQEKDSSSDGDWGQDDFEPLVKDVVVKRKRGRPPKKKVEEVKKEKPAGSGSEMSADDVDDDDYRPPAGGPVKRERKRGRKKIIKPDPDRCDSDASNAEETEIVKCFICVVDLKEADLLDKHLRQKHKHMLPFSCATCTHGRKLTRLKDLNVHFQQHDETRKYKCLYCAARFPSPQGLSSHMRRMHKEKYSLDMDRYRRFLCRFCDKKFTKKHDLEIHEKRHIKEQSNDPEVMRRALKCYICNKFVGKNRDDLNTHVATHEDWIPYHCEKCDNKKISTVRILCEHLRQHQEGLAVKCVYCDERFVSLGDCQAHERTHAAEKEAHEIEDAKIIAETTGNSVVVVDGVKRFQCGKCDRSYALPSSLRKHQNVHAKGNAYVCSKCGRAFMKASSLALHESRNHLEGGSFACEGCSKVFPTIGHLLDHRTRTQHYAGKPFICEGCTTTFVLQEELTEHQKTCTETEANRACFCGLCANNFPSLAIAMEHVKSEHEPEIPETKCRYCDLTFRDSERIVEHEFKHTLPGIMTCKMCNRIFKHLKNLQCHMKNHGKVAIPFMCDICGKTFTQKGTLTIHTRLHTGERPYTCVLCQKGFVDKNEMRRHYNMHFNPQSKLYIPNAQQIAAPVDVGAQGKKYKQYTCKICGRQLTTSTALAKHITTHTGEKKYQCEFCDKRFAQGGQLTVHRRIHTGERPFACEKCGQRFVGGSNYKRHVKQGMCKTLAAGAIPPGGSGADCGANVLHSQQQQQQQHQLLHPIIESDVVIGSSELRIYPDEEEMH</sequence>
<evidence type="ECO:0000259" key="13">
    <source>
        <dbReference type="PROSITE" id="PS50157"/>
    </source>
</evidence>
<keyword evidence="7" id="KW-0805">Transcription regulation</keyword>
<protein>
    <recommendedName>
        <fullName evidence="13">C2H2-type domain-containing protein</fullName>
    </recommendedName>
</protein>
<feature type="domain" description="C2H2-type" evidence="13">
    <location>
        <begin position="331"/>
        <end position="358"/>
    </location>
</feature>